<comment type="caution">
    <text evidence="2">The sequence shown here is derived from an EMBL/GenBank/DDBJ whole genome shotgun (WGS) entry which is preliminary data.</text>
</comment>
<evidence type="ECO:0000313" key="2">
    <source>
        <dbReference type="EMBL" id="PRY45878.1"/>
    </source>
</evidence>
<dbReference type="OrthoDB" id="3672921at2"/>
<dbReference type="EMBL" id="PVTF01000001">
    <property type="protein sequence ID" value="PRY45878.1"/>
    <property type="molecule type" value="Genomic_DNA"/>
</dbReference>
<feature type="domain" description="HTH cro/C1-type" evidence="1">
    <location>
        <begin position="24"/>
        <end position="55"/>
    </location>
</feature>
<dbReference type="InterPro" id="IPR010982">
    <property type="entry name" value="Lambda_DNA-bd_dom_sf"/>
</dbReference>
<sequence>MEDLGEEHLARMTTARTRELGHELHLARKRANLKATTVAEELGWSPGKLSKLERGWRQTSDWDYGTLLGKLGVDPQTRARIHRIAAEQDIGHFLREHDRRLSDNLLCLIIHERAALTMCTYEPMIIPGLLQTEAYARAVTNADGTSTSDEHEFDLAARMDRQSMLSVVRSPESVFYIHEIALQAVVGNGRIMHDQMMRLAFMCEWERLSPRVIPLASTGHPHLVHSFTLMTFARPVKPVAYSETDVVTVFSEEERSIKVFERKRKLLADLALSAEQSRSVFARWADFYDRRGDRDDDGADLAQEHLQRPRAEQLRRDRMA</sequence>
<dbReference type="SUPFAM" id="SSF47413">
    <property type="entry name" value="lambda repressor-like DNA-binding domains"/>
    <property type="match status" value="1"/>
</dbReference>
<dbReference type="AlphaFoldDB" id="A0A2T0TK37"/>
<evidence type="ECO:0000259" key="1">
    <source>
        <dbReference type="PROSITE" id="PS50943"/>
    </source>
</evidence>
<name>A0A2T0TK37_9PSEU</name>
<organism evidence="2 3">
    <name type="scientific">Umezawaea tangerina</name>
    <dbReference type="NCBI Taxonomy" id="84725"/>
    <lineage>
        <taxon>Bacteria</taxon>
        <taxon>Bacillati</taxon>
        <taxon>Actinomycetota</taxon>
        <taxon>Actinomycetes</taxon>
        <taxon>Pseudonocardiales</taxon>
        <taxon>Pseudonocardiaceae</taxon>
        <taxon>Umezawaea</taxon>
    </lineage>
</organism>
<proteinExistence type="predicted"/>
<accession>A0A2T0TK37</accession>
<keyword evidence="3" id="KW-1185">Reference proteome</keyword>
<gene>
    <name evidence="2" type="ORF">CLV43_101138</name>
</gene>
<dbReference type="Pfam" id="PF19054">
    <property type="entry name" value="DUF5753"/>
    <property type="match status" value="1"/>
</dbReference>
<dbReference type="RefSeq" id="WP_106184990.1">
    <property type="nucleotide sequence ID" value="NZ_PVTF01000001.1"/>
</dbReference>
<evidence type="ECO:0000313" key="3">
    <source>
        <dbReference type="Proteomes" id="UP000239494"/>
    </source>
</evidence>
<reference evidence="2 3" key="1">
    <citation type="submission" date="2018-03" db="EMBL/GenBank/DDBJ databases">
        <title>Genomic Encyclopedia of Archaeal and Bacterial Type Strains, Phase II (KMG-II): from individual species to whole genera.</title>
        <authorList>
            <person name="Goeker M."/>
        </authorList>
    </citation>
    <scope>NUCLEOTIDE SEQUENCE [LARGE SCALE GENOMIC DNA]</scope>
    <source>
        <strain evidence="2 3">DSM 44720</strain>
    </source>
</reference>
<dbReference type="CDD" id="cd00093">
    <property type="entry name" value="HTH_XRE"/>
    <property type="match status" value="1"/>
</dbReference>
<dbReference type="InterPro" id="IPR043917">
    <property type="entry name" value="DUF5753"/>
</dbReference>
<dbReference type="PROSITE" id="PS50943">
    <property type="entry name" value="HTH_CROC1"/>
    <property type="match status" value="1"/>
</dbReference>
<dbReference type="Gene3D" id="1.10.260.40">
    <property type="entry name" value="lambda repressor-like DNA-binding domains"/>
    <property type="match status" value="1"/>
</dbReference>
<dbReference type="Pfam" id="PF13560">
    <property type="entry name" value="HTH_31"/>
    <property type="match status" value="1"/>
</dbReference>
<dbReference type="GO" id="GO:0003677">
    <property type="term" value="F:DNA binding"/>
    <property type="evidence" value="ECO:0007669"/>
    <property type="project" value="InterPro"/>
</dbReference>
<dbReference type="Proteomes" id="UP000239494">
    <property type="component" value="Unassembled WGS sequence"/>
</dbReference>
<dbReference type="InterPro" id="IPR001387">
    <property type="entry name" value="Cro/C1-type_HTH"/>
</dbReference>
<protein>
    <submittedName>
        <fullName evidence="2">Helix-turn-helix protein</fullName>
    </submittedName>
</protein>